<dbReference type="InterPro" id="IPR010104">
    <property type="entry name" value="TonB_rcpt_bac"/>
</dbReference>
<keyword evidence="2" id="KW-0472">Membrane</keyword>
<dbReference type="NCBIfam" id="TIGR01782">
    <property type="entry name" value="TonB-Xanth-Caul"/>
    <property type="match status" value="1"/>
</dbReference>
<dbReference type="EMBL" id="JAASQP010000001">
    <property type="protein sequence ID" value="NIJ23555.1"/>
    <property type="molecule type" value="Genomic_DNA"/>
</dbReference>
<protein>
    <submittedName>
        <fullName evidence="6">Iron complex outermembrane receptor protein</fullName>
    </submittedName>
</protein>
<dbReference type="CDD" id="cd01347">
    <property type="entry name" value="ligand_gated_channel"/>
    <property type="match status" value="1"/>
</dbReference>
<feature type="signal peptide" evidence="4">
    <location>
        <begin position="1"/>
        <end position="32"/>
    </location>
</feature>
<dbReference type="Proteomes" id="UP000788153">
    <property type="component" value="Unassembled WGS sequence"/>
</dbReference>
<keyword evidence="3" id="KW-0998">Cell outer membrane</keyword>
<feature type="domain" description="TonB-dependent receptor plug" evidence="5">
    <location>
        <begin position="73"/>
        <end position="176"/>
    </location>
</feature>
<dbReference type="RefSeq" id="WP_243846639.1">
    <property type="nucleotide sequence ID" value="NZ_BAAAEV010000001.1"/>
</dbReference>
<name>A0ABX0TZ14_9SPHN</name>
<keyword evidence="7" id="KW-1185">Reference proteome</keyword>
<dbReference type="InterPro" id="IPR036942">
    <property type="entry name" value="Beta-barrel_TonB_sf"/>
</dbReference>
<gene>
    <name evidence="6" type="ORF">FHT01_001097</name>
</gene>
<evidence type="ECO:0000256" key="4">
    <source>
        <dbReference type="SAM" id="SignalP"/>
    </source>
</evidence>
<evidence type="ECO:0000259" key="5">
    <source>
        <dbReference type="Pfam" id="PF07715"/>
    </source>
</evidence>
<feature type="chain" id="PRO_5045971396" evidence="4">
    <location>
        <begin position="33"/>
        <end position="907"/>
    </location>
</feature>
<evidence type="ECO:0000313" key="6">
    <source>
        <dbReference type="EMBL" id="NIJ23555.1"/>
    </source>
</evidence>
<comment type="caution">
    <text evidence="6">The sequence shown here is derived from an EMBL/GenBank/DDBJ whole genome shotgun (WGS) entry which is preliminary data.</text>
</comment>
<evidence type="ECO:0000313" key="7">
    <source>
        <dbReference type="Proteomes" id="UP000788153"/>
    </source>
</evidence>
<evidence type="ECO:0000256" key="2">
    <source>
        <dbReference type="ARBA" id="ARBA00023136"/>
    </source>
</evidence>
<evidence type="ECO:0000256" key="1">
    <source>
        <dbReference type="ARBA" id="ARBA00004442"/>
    </source>
</evidence>
<keyword evidence="6" id="KW-0675">Receptor</keyword>
<dbReference type="PANTHER" id="PTHR40980:SF3">
    <property type="entry name" value="TONB-DEPENDENT RECEPTOR-LIKE BETA-BARREL DOMAIN-CONTAINING PROTEIN"/>
    <property type="match status" value="1"/>
</dbReference>
<dbReference type="SUPFAM" id="SSF56935">
    <property type="entry name" value="Porins"/>
    <property type="match status" value="1"/>
</dbReference>
<dbReference type="PANTHER" id="PTHR40980">
    <property type="entry name" value="PLUG DOMAIN-CONTAINING PROTEIN"/>
    <property type="match status" value="1"/>
</dbReference>
<organism evidence="6 7">
    <name type="scientific">Sphingomonas japonica</name>
    <dbReference type="NCBI Taxonomy" id="511662"/>
    <lineage>
        <taxon>Bacteria</taxon>
        <taxon>Pseudomonadati</taxon>
        <taxon>Pseudomonadota</taxon>
        <taxon>Alphaproteobacteria</taxon>
        <taxon>Sphingomonadales</taxon>
        <taxon>Sphingomonadaceae</taxon>
        <taxon>Sphingomonas</taxon>
    </lineage>
</organism>
<dbReference type="Gene3D" id="2.170.130.10">
    <property type="entry name" value="TonB-dependent receptor, plug domain"/>
    <property type="match status" value="1"/>
</dbReference>
<evidence type="ECO:0000256" key="3">
    <source>
        <dbReference type="ARBA" id="ARBA00023237"/>
    </source>
</evidence>
<sequence length="907" mass="97642">MMIRMTFADARRSGTSLAAMAAALAVAGTAHAQQTLPPAGQTAEPSEPVADDAGEEIVVTGFRAALESAVATKRESDIVAESISAEDIGKLPDASIAESIARLPGLTSQRVSGRSNSISIRGFAPDFSTTLLNGREQTSTGDNRAVEYDQYPAEIMSQVLVYKTAQPSLIGQGLSGTVDLRTVRPLDYGRRAIAIGGRGTYADLGALNAGSTEYGYRVSGTYIDQFANDTIGIALSANYLDEPYQIQEFNAWGYADAPGGEGGVIGGSKSYVTSTQLKRLGLSGTLQWRPTPNFTSTFDGFFSDFDDDQIKRGIELPLAFSASPLTVSASENGFVTAGSFANVEGVIRNDSFQRKAKLYSFGWNNKWEGDDGWNAMLDVSYSKTDRNEIVIETYAGTGYGAGNGATDTIDFVSTDTGTIFSPTLDYSDPDLIRLTDPLGWGGANVQAGYLNDRQVEDRIWQYRVEIEKELDGFLKGVKVGLNYTDRDKSLVPDEYLLVLPNGATEAVIPDEFILGSTDQGFLGLGSILSYDPRELLDAGIYTQVFNTSLDIPAKAFTIAEDLMTMYAQADIEQEVGSATLTGNFGVQAIWTEQHSSGFVTANGSLVPTTTGDDYWDVMPAINLSLRTANDFVIRAAAARQVQRPRLDDMRVALSYGFDTAAGLINGSGGNPFLRPIRSNSYDLTVEKYFGNAGYLAVQGFYKDLKSYVYNLEQPFDYTGYPPPSNIPAGVDVPAIGLATIPINGSGGSIYGVELAGTLPFGEFVGALDGFGVTGGLSYTETEIAPTPGQAPEDIPGYSKWVANGTGYFEKWGFNLRGSVRYRSTFVGELSGFGANRVRRRALDETIIDAQIGYEFQEGSALQGFSIFVQGQNLTDEPFATVDPRGELAIIDYQTYGRRFLAGAAFRF</sequence>
<keyword evidence="4" id="KW-0732">Signal</keyword>
<proteinExistence type="predicted"/>
<dbReference type="InterPro" id="IPR012910">
    <property type="entry name" value="Plug_dom"/>
</dbReference>
<comment type="subcellular location">
    <subcellularLocation>
        <location evidence="1">Cell outer membrane</location>
    </subcellularLocation>
</comment>
<dbReference type="Pfam" id="PF07715">
    <property type="entry name" value="Plug"/>
    <property type="match status" value="1"/>
</dbReference>
<reference evidence="6 7" key="1">
    <citation type="submission" date="2020-03" db="EMBL/GenBank/DDBJ databases">
        <title>Genomic Encyclopedia of Type Strains, Phase IV (KMG-IV): sequencing the most valuable type-strain genomes for metagenomic binning, comparative biology and taxonomic classification.</title>
        <authorList>
            <person name="Goeker M."/>
        </authorList>
    </citation>
    <scope>NUCLEOTIDE SEQUENCE [LARGE SCALE GENOMIC DNA]</scope>
    <source>
        <strain evidence="6 7">DSM 22753</strain>
    </source>
</reference>
<dbReference type="Gene3D" id="2.40.170.20">
    <property type="entry name" value="TonB-dependent receptor, beta-barrel domain"/>
    <property type="match status" value="1"/>
</dbReference>
<dbReference type="InterPro" id="IPR037066">
    <property type="entry name" value="Plug_dom_sf"/>
</dbReference>
<accession>A0ABX0TZ14</accession>